<name>A0AAV0G9N0_9ASTE</name>
<feature type="region of interest" description="Disordered" evidence="1">
    <location>
        <begin position="116"/>
        <end position="179"/>
    </location>
</feature>
<accession>A0AAV0G9N0</accession>
<evidence type="ECO:0000256" key="1">
    <source>
        <dbReference type="SAM" id="MobiDB-lite"/>
    </source>
</evidence>
<dbReference type="Proteomes" id="UP001152523">
    <property type="component" value="Unassembled WGS sequence"/>
</dbReference>
<comment type="caution">
    <text evidence="2">The sequence shown here is derived from an EMBL/GenBank/DDBJ whole genome shotgun (WGS) entry which is preliminary data.</text>
</comment>
<feature type="non-terminal residue" evidence="2">
    <location>
        <position position="242"/>
    </location>
</feature>
<keyword evidence="3" id="KW-1185">Reference proteome</keyword>
<organism evidence="2 3">
    <name type="scientific">Cuscuta epithymum</name>
    <dbReference type="NCBI Taxonomy" id="186058"/>
    <lineage>
        <taxon>Eukaryota</taxon>
        <taxon>Viridiplantae</taxon>
        <taxon>Streptophyta</taxon>
        <taxon>Embryophyta</taxon>
        <taxon>Tracheophyta</taxon>
        <taxon>Spermatophyta</taxon>
        <taxon>Magnoliopsida</taxon>
        <taxon>eudicotyledons</taxon>
        <taxon>Gunneridae</taxon>
        <taxon>Pentapetalae</taxon>
        <taxon>asterids</taxon>
        <taxon>lamiids</taxon>
        <taxon>Solanales</taxon>
        <taxon>Convolvulaceae</taxon>
        <taxon>Cuscuteae</taxon>
        <taxon>Cuscuta</taxon>
        <taxon>Cuscuta subgen. Cuscuta</taxon>
    </lineage>
</organism>
<dbReference type="EMBL" id="CAMAPF010001062">
    <property type="protein sequence ID" value="CAH9144232.1"/>
    <property type="molecule type" value="Genomic_DNA"/>
</dbReference>
<evidence type="ECO:0000313" key="3">
    <source>
        <dbReference type="Proteomes" id="UP001152523"/>
    </source>
</evidence>
<evidence type="ECO:0000313" key="2">
    <source>
        <dbReference type="EMBL" id="CAH9144232.1"/>
    </source>
</evidence>
<dbReference type="AlphaFoldDB" id="A0AAV0G9N0"/>
<gene>
    <name evidence="2" type="ORF">CEPIT_LOCUS41288</name>
</gene>
<reference evidence="2" key="1">
    <citation type="submission" date="2022-07" db="EMBL/GenBank/DDBJ databases">
        <authorList>
            <person name="Macas J."/>
            <person name="Novak P."/>
            <person name="Neumann P."/>
        </authorList>
    </citation>
    <scope>NUCLEOTIDE SEQUENCE</scope>
</reference>
<feature type="compositionally biased region" description="Low complexity" evidence="1">
    <location>
        <begin position="130"/>
        <end position="142"/>
    </location>
</feature>
<feature type="compositionally biased region" description="Acidic residues" evidence="1">
    <location>
        <begin position="147"/>
        <end position="157"/>
    </location>
</feature>
<protein>
    <submittedName>
        <fullName evidence="2">Uncharacterized protein</fullName>
    </submittedName>
</protein>
<sequence length="242" mass="27981">MSSEGNIILMVHWNGSTSQRDDEIEYSIPPRAVLFISEGDDYTTIHENVLNHVIRDGFSEIKLIYGKLPKYKNSVYVASRLWPIHDERTWRHFFRIATNEYEELHIYVEASATPPQNLTFHETHGVEGPSSSRRNNRQSFQNHETPDSGEESDDPDYEQGFCSDVDTTTTDGNDETVDPTWANVELEEPYVLDSEPQRIEVGAIYPSFDALKEAVARENIRQFRQFQSVDKRARSWKAVCIY</sequence>
<proteinExistence type="predicted"/>